<evidence type="ECO:0000256" key="5">
    <source>
        <dbReference type="ARBA" id="ARBA00023136"/>
    </source>
</evidence>
<dbReference type="NCBIfam" id="TIGR00374">
    <property type="entry name" value="flippase-like domain"/>
    <property type="match status" value="1"/>
</dbReference>
<keyword evidence="4 6" id="KW-1133">Transmembrane helix</keyword>
<dbReference type="GO" id="GO:0005886">
    <property type="term" value="C:plasma membrane"/>
    <property type="evidence" value="ECO:0007669"/>
    <property type="project" value="UniProtKB-SubCell"/>
</dbReference>
<accession>A0A0M8JPV5</accession>
<dbReference type="AlphaFoldDB" id="A0A0M8JPV5"/>
<feature type="transmembrane region" description="Helical" evidence="6">
    <location>
        <begin position="240"/>
        <end position="263"/>
    </location>
</feature>
<evidence type="ECO:0008006" key="10">
    <source>
        <dbReference type="Google" id="ProtNLM"/>
    </source>
</evidence>
<keyword evidence="2" id="KW-1003">Cell membrane</keyword>
<sequence>MRKFLMAVLLLLGLVFILTYFAEMQEVWRILRTGYWWYVALAALVEAAWMLNLSASYQSVYRIVGLDESYRRLIYLSSAAFFVNVVTPASGGVPAIALFLADAGKRGHSRGRVMAAYALNLLFEYTGLLVVVTLGLAVLARRNHLEWSEVGASLVLLVVALGLTGLLYLGMKSADTLARVLAWAARGVNYAARPFSRKRPFVEESRAYTFAHEIAEGIQALRGEPRLLVRPLLLALSNKALHLSILTLMFLAFDVPFTAGTIFGSFGIGYLFVIVSPTPAGIGIVEGVLVLVLKTLLVPLDAATIITLSYRGVTFWLPLLVGMISFRVGHRLDDGPVGES</sequence>
<keyword evidence="3 6" id="KW-0812">Transmembrane</keyword>
<feature type="transmembrane region" description="Helical" evidence="6">
    <location>
        <begin position="270"/>
        <end position="293"/>
    </location>
</feature>
<evidence type="ECO:0000256" key="4">
    <source>
        <dbReference type="ARBA" id="ARBA00022989"/>
    </source>
</evidence>
<gene>
    <name evidence="8" type="ORF">ADN01_01200</name>
    <name evidence="7" type="ORF">LSAC_03000</name>
</gene>
<evidence type="ECO:0000256" key="2">
    <source>
        <dbReference type="ARBA" id="ARBA00022475"/>
    </source>
</evidence>
<organism evidence="7">
    <name type="scientific">Levilinea saccharolytica</name>
    <dbReference type="NCBI Taxonomy" id="229921"/>
    <lineage>
        <taxon>Bacteria</taxon>
        <taxon>Bacillati</taxon>
        <taxon>Chloroflexota</taxon>
        <taxon>Anaerolineae</taxon>
        <taxon>Anaerolineales</taxon>
        <taxon>Anaerolineaceae</taxon>
        <taxon>Levilinea</taxon>
    </lineage>
</organism>
<evidence type="ECO:0000256" key="6">
    <source>
        <dbReference type="SAM" id="Phobius"/>
    </source>
</evidence>
<dbReference type="EMBL" id="LGCM01000003">
    <property type="protein sequence ID" value="KPL91565.1"/>
    <property type="molecule type" value="Genomic_DNA"/>
</dbReference>
<dbReference type="InterPro" id="IPR022791">
    <property type="entry name" value="L-PG_synthase/AglD"/>
</dbReference>
<reference evidence="7" key="1">
    <citation type="journal article" date="2015" name="Genome Announc.">
        <title>Draft Genome Sequences of Anaerolinea thermolimosa IMO-1, Bellilinea caldifistulae GOMI-1, Leptolinea tardivitalis YMTK-2, Levilinea saccharolytica KIBI-1, Longilinea arvoryzae KOME-1, Previously Described as Members of the Class Anaerolineae (Chloroflexi).</title>
        <authorList>
            <person name="Matsuura N."/>
            <person name="Tourlousse M.D."/>
            <person name="Ohashi A."/>
            <person name="Hugenholtz P."/>
            <person name="Sekiguchi Y."/>
        </authorList>
    </citation>
    <scope>NUCLEOTIDE SEQUENCE</scope>
    <source>
        <strain evidence="7">KIBI-1</strain>
    </source>
</reference>
<dbReference type="OrthoDB" id="9814270at2"/>
<proteinExistence type="predicted"/>
<feature type="transmembrane region" description="Helical" evidence="6">
    <location>
        <begin position="305"/>
        <end position="326"/>
    </location>
</feature>
<dbReference type="Pfam" id="PF03706">
    <property type="entry name" value="LPG_synthase_TM"/>
    <property type="match status" value="1"/>
</dbReference>
<dbReference type="RefSeq" id="WP_062419407.1">
    <property type="nucleotide sequence ID" value="NZ_BBXZ01000158.1"/>
</dbReference>
<protein>
    <recommendedName>
        <fullName evidence="10">Integral membrane protein</fullName>
    </recommendedName>
</protein>
<feature type="transmembrane region" description="Helical" evidence="6">
    <location>
        <begin position="34"/>
        <end position="53"/>
    </location>
</feature>
<evidence type="ECO:0000256" key="3">
    <source>
        <dbReference type="ARBA" id="ARBA00022692"/>
    </source>
</evidence>
<feature type="transmembrane region" description="Helical" evidence="6">
    <location>
        <begin position="152"/>
        <end position="171"/>
    </location>
</feature>
<feature type="transmembrane region" description="Helical" evidence="6">
    <location>
        <begin position="73"/>
        <end position="101"/>
    </location>
</feature>
<dbReference type="EMBL" id="DF967975">
    <property type="protein sequence ID" value="GAP19102.1"/>
    <property type="molecule type" value="Genomic_DNA"/>
</dbReference>
<feature type="transmembrane region" description="Helical" evidence="6">
    <location>
        <begin position="121"/>
        <end position="140"/>
    </location>
</feature>
<dbReference type="Proteomes" id="UP000050501">
    <property type="component" value="Unassembled WGS sequence"/>
</dbReference>
<evidence type="ECO:0000313" key="7">
    <source>
        <dbReference type="EMBL" id="GAP19102.1"/>
    </source>
</evidence>
<dbReference type="PANTHER" id="PTHR39087:SF2">
    <property type="entry name" value="UPF0104 MEMBRANE PROTEIN MJ1595"/>
    <property type="match status" value="1"/>
</dbReference>
<dbReference type="STRING" id="229921.ADN01_01200"/>
<evidence type="ECO:0000313" key="8">
    <source>
        <dbReference type="EMBL" id="KPL91565.1"/>
    </source>
</evidence>
<keyword evidence="9" id="KW-1185">Reference proteome</keyword>
<dbReference type="PANTHER" id="PTHR39087">
    <property type="entry name" value="UPF0104 MEMBRANE PROTEIN MJ1595"/>
    <property type="match status" value="1"/>
</dbReference>
<evidence type="ECO:0000313" key="9">
    <source>
        <dbReference type="Proteomes" id="UP000050501"/>
    </source>
</evidence>
<name>A0A0M8JPV5_9CHLR</name>
<keyword evidence="5 6" id="KW-0472">Membrane</keyword>
<comment type="subcellular location">
    <subcellularLocation>
        <location evidence="1">Cell membrane</location>
        <topology evidence="1">Multi-pass membrane protein</topology>
    </subcellularLocation>
</comment>
<reference evidence="8 9" key="2">
    <citation type="submission" date="2015-07" db="EMBL/GenBank/DDBJ databases">
        <title>Genome sequence of Levilinea saccharolytica DSM 16555.</title>
        <authorList>
            <person name="Hemp J."/>
            <person name="Ward L.M."/>
            <person name="Pace L.A."/>
            <person name="Fischer W.W."/>
        </authorList>
    </citation>
    <scope>NUCLEOTIDE SEQUENCE [LARGE SCALE GENOMIC DNA]</scope>
    <source>
        <strain evidence="8 9">KIBI-1</strain>
    </source>
</reference>
<evidence type="ECO:0000256" key="1">
    <source>
        <dbReference type="ARBA" id="ARBA00004651"/>
    </source>
</evidence>